<evidence type="ECO:0000256" key="3">
    <source>
        <dbReference type="ARBA" id="ARBA00023163"/>
    </source>
</evidence>
<evidence type="ECO:0000259" key="4">
    <source>
        <dbReference type="Pfam" id="PF12802"/>
    </source>
</evidence>
<dbReference type="Pfam" id="PF12802">
    <property type="entry name" value="MarR_2"/>
    <property type="match status" value="1"/>
</dbReference>
<protein>
    <submittedName>
        <fullName evidence="5">GbsR/MarR family transcriptional regulator</fullName>
    </submittedName>
</protein>
<gene>
    <name evidence="5" type="ORF">ACFO4E_25815</name>
</gene>
<dbReference type="EMBL" id="JBHSFQ010000035">
    <property type="protein sequence ID" value="MFC4565286.1"/>
    <property type="molecule type" value="Genomic_DNA"/>
</dbReference>
<feature type="domain" description="HTH marR-type" evidence="4">
    <location>
        <begin position="29"/>
        <end position="89"/>
    </location>
</feature>
<organism evidence="5 6">
    <name type="scientific">Nocardiopsis mangrovi</name>
    <dbReference type="NCBI Taxonomy" id="1179818"/>
    <lineage>
        <taxon>Bacteria</taxon>
        <taxon>Bacillati</taxon>
        <taxon>Actinomycetota</taxon>
        <taxon>Actinomycetes</taxon>
        <taxon>Streptosporangiales</taxon>
        <taxon>Nocardiopsidaceae</taxon>
        <taxon>Nocardiopsis</taxon>
    </lineage>
</organism>
<keyword evidence="6" id="KW-1185">Reference proteome</keyword>
<dbReference type="Gene3D" id="1.10.10.10">
    <property type="entry name" value="Winged helix-like DNA-binding domain superfamily/Winged helix DNA-binding domain"/>
    <property type="match status" value="1"/>
</dbReference>
<evidence type="ECO:0000313" key="6">
    <source>
        <dbReference type="Proteomes" id="UP001595923"/>
    </source>
</evidence>
<evidence type="ECO:0000256" key="1">
    <source>
        <dbReference type="ARBA" id="ARBA00023015"/>
    </source>
</evidence>
<dbReference type="InterPro" id="IPR036390">
    <property type="entry name" value="WH_DNA-bd_sf"/>
</dbReference>
<dbReference type="PANTHER" id="PTHR38465">
    <property type="entry name" value="HTH-TYPE TRANSCRIPTIONAL REGULATOR MJ1563-RELATED"/>
    <property type="match status" value="1"/>
</dbReference>
<accession>A0ABV9E2E8</accession>
<dbReference type="RefSeq" id="WP_378579083.1">
    <property type="nucleotide sequence ID" value="NZ_JBHSFQ010000035.1"/>
</dbReference>
<reference evidence="6" key="1">
    <citation type="journal article" date="2019" name="Int. J. Syst. Evol. Microbiol.">
        <title>The Global Catalogue of Microorganisms (GCM) 10K type strain sequencing project: providing services to taxonomists for standard genome sequencing and annotation.</title>
        <authorList>
            <consortium name="The Broad Institute Genomics Platform"/>
            <consortium name="The Broad Institute Genome Sequencing Center for Infectious Disease"/>
            <person name="Wu L."/>
            <person name="Ma J."/>
        </authorList>
    </citation>
    <scope>NUCLEOTIDE SEQUENCE [LARGE SCALE GENOMIC DNA]</scope>
    <source>
        <strain evidence="6">XZYJ18</strain>
    </source>
</reference>
<sequence length="161" mass="18136">MTHAPEFPGHHDAEVLRYLERFAVVMADSGYPRMAARVFAAILVSEEGRRTAAELADLLGVGAPAISGGVKYLMNVGMVVRERLPGERRDSYRVRDGAWYATISETDVFRQWEEISRAGVEVLGPESPAGSRLHETERFFAFLREEIPALMAKWEKRRRTG</sequence>
<dbReference type="InterPro" id="IPR036388">
    <property type="entry name" value="WH-like_DNA-bd_sf"/>
</dbReference>
<dbReference type="InterPro" id="IPR052362">
    <property type="entry name" value="HTH-GbsR_regulator"/>
</dbReference>
<dbReference type="Gene3D" id="1.10.287.160">
    <property type="entry name" value="HR1 repeat"/>
    <property type="match status" value="1"/>
</dbReference>
<keyword evidence="2" id="KW-0238">DNA-binding</keyword>
<keyword evidence="1" id="KW-0805">Transcription regulation</keyword>
<comment type="caution">
    <text evidence="5">The sequence shown here is derived from an EMBL/GenBank/DDBJ whole genome shotgun (WGS) entry which is preliminary data.</text>
</comment>
<dbReference type="SUPFAM" id="SSF46785">
    <property type="entry name" value="Winged helix' DNA-binding domain"/>
    <property type="match status" value="1"/>
</dbReference>
<keyword evidence="3" id="KW-0804">Transcription</keyword>
<dbReference type="PANTHER" id="PTHR38465:SF2">
    <property type="entry name" value="HTH-TYPE TRANSCRIPTIONAL REGULATOR MMPR5"/>
    <property type="match status" value="1"/>
</dbReference>
<dbReference type="Proteomes" id="UP001595923">
    <property type="component" value="Unassembled WGS sequence"/>
</dbReference>
<proteinExistence type="predicted"/>
<evidence type="ECO:0000313" key="5">
    <source>
        <dbReference type="EMBL" id="MFC4565286.1"/>
    </source>
</evidence>
<evidence type="ECO:0000256" key="2">
    <source>
        <dbReference type="ARBA" id="ARBA00023125"/>
    </source>
</evidence>
<name>A0ABV9E2E8_9ACTN</name>
<dbReference type="InterPro" id="IPR000835">
    <property type="entry name" value="HTH_MarR-typ"/>
</dbReference>